<dbReference type="OrthoDB" id="3066495at2759"/>
<organism evidence="1 2">
    <name type="scientific">Schizopora paradoxa</name>
    <dbReference type="NCBI Taxonomy" id="27342"/>
    <lineage>
        <taxon>Eukaryota</taxon>
        <taxon>Fungi</taxon>
        <taxon>Dikarya</taxon>
        <taxon>Basidiomycota</taxon>
        <taxon>Agaricomycotina</taxon>
        <taxon>Agaricomycetes</taxon>
        <taxon>Hymenochaetales</taxon>
        <taxon>Schizoporaceae</taxon>
        <taxon>Schizopora</taxon>
    </lineage>
</organism>
<sequence length="468" mass="53731">MNLQRAHSKSLIIDTFVLSRLSTFPWSHTASTYYISRHVVLRTPGKMAASDNEYSPERHNSPPSISISTSAVETFTTSFAETLSRTSSRLSSESENQEDNASMYSYASTWSTNYTMSDLVGAGRILGNIYSRAGSSLEKGLGTIAYHAWIRRYAREIVKLHYGTYRVFENRQMRRRRRACKFLLICARLDDTKIQAKAFEKIVQCFVEFPSEARSTFGSVFESRGVINDIATSSWRRQGIKYDDGWTYWYKLVSRCLLSAPNRFIEEASGFKPARAQTVSFSRFVKLLMSCGDTTDLLLANQIIDSHWNREGLEDFISERGFGDSAVLALISGFIAHWEFRFRKSMQPSAVSSCAASVLLSDRVVNAMFKSLRVCEQETLDHILENDIQTELWADVFRIHFSIRRDSGCWTNFNRSLPRMTWKDVCRHYLPKAEQAELCKGLSRLEDIHGETMFLRLLPDEMYLYYDA</sequence>
<reference evidence="1 2" key="1">
    <citation type="submission" date="2015-04" db="EMBL/GenBank/DDBJ databases">
        <title>Complete genome sequence of Schizopora paradoxa KUC8140, a cosmopolitan wood degrader in East Asia.</title>
        <authorList>
            <consortium name="DOE Joint Genome Institute"/>
            <person name="Min B."/>
            <person name="Park H."/>
            <person name="Jang Y."/>
            <person name="Kim J.-J."/>
            <person name="Kim K.H."/>
            <person name="Pangilinan J."/>
            <person name="Lipzen A."/>
            <person name="Riley R."/>
            <person name="Grigoriev I.V."/>
            <person name="Spatafora J.W."/>
            <person name="Choi I.-G."/>
        </authorList>
    </citation>
    <scope>NUCLEOTIDE SEQUENCE [LARGE SCALE GENOMIC DNA]</scope>
    <source>
        <strain evidence="1 2">KUC8140</strain>
    </source>
</reference>
<name>A0A0H2SBP0_9AGAM</name>
<dbReference type="InParanoid" id="A0A0H2SBP0"/>
<accession>A0A0H2SBP0</accession>
<proteinExistence type="predicted"/>
<dbReference type="AlphaFoldDB" id="A0A0H2SBP0"/>
<evidence type="ECO:0000313" key="1">
    <source>
        <dbReference type="EMBL" id="KLO14316.1"/>
    </source>
</evidence>
<dbReference type="Proteomes" id="UP000053477">
    <property type="component" value="Unassembled WGS sequence"/>
</dbReference>
<keyword evidence="2" id="KW-1185">Reference proteome</keyword>
<dbReference type="EMBL" id="KQ085945">
    <property type="protein sequence ID" value="KLO14316.1"/>
    <property type="molecule type" value="Genomic_DNA"/>
</dbReference>
<gene>
    <name evidence="1" type="ORF">SCHPADRAFT_318603</name>
</gene>
<protein>
    <submittedName>
        <fullName evidence="1">Uncharacterized protein</fullName>
    </submittedName>
</protein>
<evidence type="ECO:0000313" key="2">
    <source>
        <dbReference type="Proteomes" id="UP000053477"/>
    </source>
</evidence>